<keyword evidence="1" id="KW-0472">Membrane</keyword>
<keyword evidence="1" id="KW-0812">Transmembrane</keyword>
<gene>
    <name evidence="2" type="ORF">PMEA_00020943</name>
</gene>
<dbReference type="EMBL" id="CALNXJ010000039">
    <property type="protein sequence ID" value="CAH3144252.1"/>
    <property type="molecule type" value="Genomic_DNA"/>
</dbReference>
<protein>
    <submittedName>
        <fullName evidence="2">Uncharacterized protein</fullName>
    </submittedName>
</protein>
<reference evidence="2 3" key="1">
    <citation type="submission" date="2022-05" db="EMBL/GenBank/DDBJ databases">
        <authorList>
            <consortium name="Genoscope - CEA"/>
            <person name="William W."/>
        </authorList>
    </citation>
    <scope>NUCLEOTIDE SEQUENCE [LARGE SCALE GENOMIC DNA]</scope>
</reference>
<dbReference type="AlphaFoldDB" id="A0AAU9XDA7"/>
<evidence type="ECO:0000256" key="1">
    <source>
        <dbReference type="SAM" id="Phobius"/>
    </source>
</evidence>
<name>A0AAU9XDA7_9CNID</name>
<dbReference type="Proteomes" id="UP001159428">
    <property type="component" value="Unassembled WGS sequence"/>
</dbReference>
<feature type="transmembrane region" description="Helical" evidence="1">
    <location>
        <begin position="6"/>
        <end position="30"/>
    </location>
</feature>
<evidence type="ECO:0000313" key="3">
    <source>
        <dbReference type="Proteomes" id="UP001159428"/>
    </source>
</evidence>
<comment type="caution">
    <text evidence="2">The sequence shown here is derived from an EMBL/GenBank/DDBJ whole genome shotgun (WGS) entry which is preliminary data.</text>
</comment>
<sequence>MEIEYLAPLITTLFFLLATLAGIYIYCCYFRTDKKENRAKAPSTDIEEKYIGSFSPNFFNHLYPFTTSLPSSDLCNCAFVNVEFSSSPPISPSVVEERKAKGMEGFMEKDDGEKFHDRPLSFRSMSHDSRLVNFHCQLQVIQEVNEEEISDGEFAVCKYEA</sequence>
<keyword evidence="1" id="KW-1133">Transmembrane helix</keyword>
<accession>A0AAU9XDA7</accession>
<organism evidence="2 3">
    <name type="scientific">Pocillopora meandrina</name>
    <dbReference type="NCBI Taxonomy" id="46732"/>
    <lineage>
        <taxon>Eukaryota</taxon>
        <taxon>Metazoa</taxon>
        <taxon>Cnidaria</taxon>
        <taxon>Anthozoa</taxon>
        <taxon>Hexacorallia</taxon>
        <taxon>Scleractinia</taxon>
        <taxon>Astrocoeniina</taxon>
        <taxon>Pocilloporidae</taxon>
        <taxon>Pocillopora</taxon>
    </lineage>
</organism>
<evidence type="ECO:0000313" key="2">
    <source>
        <dbReference type="EMBL" id="CAH3144252.1"/>
    </source>
</evidence>
<proteinExistence type="predicted"/>
<keyword evidence="3" id="KW-1185">Reference proteome</keyword>